<evidence type="ECO:0000256" key="2">
    <source>
        <dbReference type="ARBA" id="ARBA00004613"/>
    </source>
</evidence>
<dbReference type="GO" id="GO:0044780">
    <property type="term" value="P:bacterial-type flagellum assembly"/>
    <property type="evidence" value="ECO:0007669"/>
    <property type="project" value="InterPro"/>
</dbReference>
<dbReference type="Pfam" id="PF22638">
    <property type="entry name" value="FlgK_D1"/>
    <property type="match status" value="1"/>
</dbReference>
<dbReference type="RefSeq" id="WP_193002049.1">
    <property type="nucleotide sequence ID" value="NZ_CP040449.1"/>
</dbReference>
<dbReference type="SUPFAM" id="SSF64518">
    <property type="entry name" value="Phase 1 flagellin"/>
    <property type="match status" value="1"/>
</dbReference>
<dbReference type="GO" id="GO:0005198">
    <property type="term" value="F:structural molecule activity"/>
    <property type="evidence" value="ECO:0007669"/>
    <property type="project" value="UniProtKB-UniRule"/>
</dbReference>
<feature type="domain" description="Flagellar hook-associated protein FlgK helical" evidence="11">
    <location>
        <begin position="91"/>
        <end position="314"/>
    </location>
</feature>
<keyword evidence="12" id="KW-0282">Flagellum</keyword>
<evidence type="ECO:0000313" key="13">
    <source>
        <dbReference type="Proteomes" id="UP000594034"/>
    </source>
</evidence>
<dbReference type="PANTHER" id="PTHR30033">
    <property type="entry name" value="FLAGELLAR HOOK-ASSOCIATED PROTEIN 1"/>
    <property type="match status" value="1"/>
</dbReference>
<keyword evidence="12" id="KW-0966">Cell projection</keyword>
<evidence type="ECO:0000259" key="9">
    <source>
        <dbReference type="Pfam" id="PF00460"/>
    </source>
</evidence>
<dbReference type="Gene3D" id="1.20.1330.10">
    <property type="entry name" value="f41 fragment of flagellin, N-terminal domain"/>
    <property type="match status" value="1"/>
</dbReference>
<dbReference type="NCBIfam" id="TIGR02492">
    <property type="entry name" value="flgK_ends"/>
    <property type="match status" value="1"/>
</dbReference>
<dbReference type="InterPro" id="IPR010930">
    <property type="entry name" value="Flg_bb/hook_C_dom"/>
</dbReference>
<evidence type="ECO:0000256" key="5">
    <source>
        <dbReference type="ARBA" id="ARBA00022525"/>
    </source>
</evidence>
<comment type="similarity">
    <text evidence="3 7">Belongs to the flagella basal body rod proteins family.</text>
</comment>
<dbReference type="EMBL" id="CP040449">
    <property type="protein sequence ID" value="QFI55877.1"/>
    <property type="molecule type" value="Genomic_DNA"/>
</dbReference>
<evidence type="ECO:0000256" key="7">
    <source>
        <dbReference type="RuleBase" id="RU362065"/>
    </source>
</evidence>
<dbReference type="Pfam" id="PF00460">
    <property type="entry name" value="Flg_bb_rod"/>
    <property type="match status" value="1"/>
</dbReference>
<evidence type="ECO:0000313" key="12">
    <source>
        <dbReference type="EMBL" id="QFI55877.1"/>
    </source>
</evidence>
<keyword evidence="13" id="KW-1185">Reference proteome</keyword>
<dbReference type="Proteomes" id="UP000594034">
    <property type="component" value="Chromosome"/>
</dbReference>
<dbReference type="GO" id="GO:0009424">
    <property type="term" value="C:bacterial-type flagellum hook"/>
    <property type="evidence" value="ECO:0007669"/>
    <property type="project" value="UniProtKB-UniRule"/>
</dbReference>
<evidence type="ECO:0000256" key="3">
    <source>
        <dbReference type="ARBA" id="ARBA00009677"/>
    </source>
</evidence>
<feature type="domain" description="Flagellar basal-body/hook protein C-terminal" evidence="10">
    <location>
        <begin position="399"/>
        <end position="438"/>
    </location>
</feature>
<evidence type="ECO:0000259" key="11">
    <source>
        <dbReference type="Pfam" id="PF22638"/>
    </source>
</evidence>
<dbReference type="Pfam" id="PF06429">
    <property type="entry name" value="Flg_bbr_C"/>
    <property type="match status" value="1"/>
</dbReference>
<dbReference type="AlphaFoldDB" id="A0A5J6X0M2"/>
<name>A0A5J6X0M2_9GAMM</name>
<dbReference type="GO" id="GO:0005576">
    <property type="term" value="C:extracellular region"/>
    <property type="evidence" value="ECO:0007669"/>
    <property type="project" value="UniProtKB-SubCell"/>
</dbReference>
<keyword evidence="6 7" id="KW-0975">Bacterial flagellum</keyword>
<evidence type="ECO:0000256" key="8">
    <source>
        <dbReference type="SAM" id="Coils"/>
    </source>
</evidence>
<comment type="subcellular location">
    <subcellularLocation>
        <location evidence="1 7">Bacterial flagellum</location>
    </subcellularLocation>
    <subcellularLocation>
        <location evidence="2 7">Secreted</location>
    </subcellularLocation>
</comment>
<keyword evidence="12" id="KW-0969">Cilium</keyword>
<dbReference type="InterPro" id="IPR001444">
    <property type="entry name" value="Flag_bb_rod_N"/>
</dbReference>
<evidence type="ECO:0000256" key="6">
    <source>
        <dbReference type="ARBA" id="ARBA00023143"/>
    </source>
</evidence>
<evidence type="ECO:0000256" key="4">
    <source>
        <dbReference type="ARBA" id="ARBA00016244"/>
    </source>
</evidence>
<evidence type="ECO:0000259" key="10">
    <source>
        <dbReference type="Pfam" id="PF06429"/>
    </source>
</evidence>
<evidence type="ECO:0000256" key="1">
    <source>
        <dbReference type="ARBA" id="ARBA00004365"/>
    </source>
</evidence>
<proteinExistence type="inferred from homology"/>
<dbReference type="PANTHER" id="PTHR30033:SF1">
    <property type="entry name" value="FLAGELLAR HOOK-ASSOCIATED PROTEIN 1"/>
    <property type="match status" value="1"/>
</dbReference>
<dbReference type="InterPro" id="IPR053927">
    <property type="entry name" value="FlgK_helical"/>
</dbReference>
<protein>
    <recommendedName>
        <fullName evidence="4 7">Flagellar hook-associated protein 1</fullName>
        <shortName evidence="7">HAP1</shortName>
    </recommendedName>
</protein>
<feature type="coiled-coil region" evidence="8">
    <location>
        <begin position="160"/>
        <end position="211"/>
    </location>
</feature>
<sequence length="440" mass="47193">MSSLINIGFSGLNSSQIALNVVGQNIANANTIGYSRQEAQFGSLSGFGRLDNGLGVEVTGVRRISDSYLLNQQWRATSSLGYSNSYHQYINTTEQVFGSESMGLTGGLDGFFAALNAAVDSPETSAPRDQVISSANALANRFHMLDSNLVTQERQLEEHLDSSINQANSYMQQVADLNAQIREVSARGGNTSELEDRRDEAVRELSSLMEVRVTTQPNGDYDLSLPQGQPLVLGSSCSELKRNGDELSLTFGTQTMGVSSFGQGSIGGLIDYRDEVVRPLRDELGEIAVKFADDFNAKQEGGLDLNGNPGKPMFVYDPANPAGSLRIADGFTGSDLAFASSDGGAGDNRNLQEMLTIKDSQYDAYTNLLGRLAIRSSQAKSDLNANAQMEALATDQVSSVSGVNVDEEGIKLMTYTKAYQANAKVISTADQLLSTVLGMF</sequence>
<accession>A0A5J6X0M2</accession>
<gene>
    <name evidence="7 12" type="primary">flgK</name>
    <name evidence="12" type="ORF">FE240_14990</name>
</gene>
<keyword evidence="5 7" id="KW-0964">Secreted</keyword>
<dbReference type="KEGG" id="asim:FE240_14990"/>
<keyword evidence="8" id="KW-0175">Coiled coil</keyword>
<reference evidence="12 13" key="1">
    <citation type="submission" date="2019-05" db="EMBL/GenBank/DDBJ databases">
        <title>OXA-830, a novel chromosomally encoded expanded-spectrum class D beta-lactamase in Aeromonas simiae.</title>
        <authorList>
            <person name="Zhou W."/>
            <person name="Chen Q."/>
        </authorList>
    </citation>
    <scope>NUCLEOTIDE SEQUENCE [LARGE SCALE GENOMIC DNA]</scope>
    <source>
        <strain evidence="12 13">A6</strain>
    </source>
</reference>
<organism evidence="12 13">
    <name type="scientific">Aeromonas simiae</name>
    <dbReference type="NCBI Taxonomy" id="218936"/>
    <lineage>
        <taxon>Bacteria</taxon>
        <taxon>Pseudomonadati</taxon>
        <taxon>Pseudomonadota</taxon>
        <taxon>Gammaproteobacteria</taxon>
        <taxon>Aeromonadales</taxon>
        <taxon>Aeromonadaceae</taxon>
        <taxon>Aeromonas</taxon>
    </lineage>
</organism>
<dbReference type="PRINTS" id="PR01005">
    <property type="entry name" value="FLGHOOKAP1"/>
</dbReference>
<feature type="domain" description="Flagellar basal body rod protein N-terminal" evidence="9">
    <location>
        <begin position="5"/>
        <end position="34"/>
    </location>
</feature>
<dbReference type="InterPro" id="IPR002371">
    <property type="entry name" value="FlgK"/>
</dbReference>